<keyword evidence="1" id="KW-0479">Metal-binding</keyword>
<dbReference type="InterPro" id="IPR001802">
    <property type="entry name" value="MerP/CopZ"/>
</dbReference>
<dbReference type="Gene3D" id="3.30.70.100">
    <property type="match status" value="1"/>
</dbReference>
<dbReference type="PANTHER" id="PTHR46594">
    <property type="entry name" value="P-TYPE CATION-TRANSPORTING ATPASE"/>
    <property type="match status" value="1"/>
</dbReference>
<dbReference type="InterPro" id="IPR036163">
    <property type="entry name" value="HMA_dom_sf"/>
</dbReference>
<name>A0A3B1CQL2_9ZZZZ</name>
<dbReference type="GO" id="GO:0046872">
    <property type="term" value="F:metal ion binding"/>
    <property type="evidence" value="ECO:0007669"/>
    <property type="project" value="UniProtKB-KW"/>
</dbReference>
<dbReference type="PROSITE" id="PS50846">
    <property type="entry name" value="HMA_2"/>
    <property type="match status" value="1"/>
</dbReference>
<dbReference type="InterPro" id="IPR006121">
    <property type="entry name" value="HMA_dom"/>
</dbReference>
<dbReference type="Pfam" id="PF00403">
    <property type="entry name" value="HMA"/>
    <property type="match status" value="1"/>
</dbReference>
<dbReference type="PRINTS" id="PR00946">
    <property type="entry name" value="HGSCAVENGER"/>
</dbReference>
<dbReference type="EMBL" id="UOGI01000138">
    <property type="protein sequence ID" value="VAX32399.1"/>
    <property type="molecule type" value="Genomic_DNA"/>
</dbReference>
<dbReference type="PROSITE" id="PS01047">
    <property type="entry name" value="HMA_1"/>
    <property type="match status" value="1"/>
</dbReference>
<dbReference type="InterPro" id="IPR017969">
    <property type="entry name" value="Heavy-metal-associated_CS"/>
</dbReference>
<gene>
    <name evidence="3" type="ORF">MNBD_NITROSPIRAE03-142</name>
</gene>
<evidence type="ECO:0000259" key="2">
    <source>
        <dbReference type="PROSITE" id="PS50846"/>
    </source>
</evidence>
<sequence length="114" mass="12562">MMKNTIQIRKTVRSVFILVFLLSSVVYTGYAWSAQGNFKKVTLKIEGMRCITCPATIKAALKRLPGVINVTVSYKEKTATVQYEEDKVTVEQMIKAVKNSGYGAEVLPGINGGK</sequence>
<dbReference type="PANTHER" id="PTHR46594:SF4">
    <property type="entry name" value="P-TYPE CATION-TRANSPORTING ATPASE"/>
    <property type="match status" value="1"/>
</dbReference>
<accession>A0A3B1CQL2</accession>
<dbReference type="AlphaFoldDB" id="A0A3B1CQL2"/>
<reference evidence="3" key="1">
    <citation type="submission" date="2018-06" db="EMBL/GenBank/DDBJ databases">
        <authorList>
            <person name="Zhirakovskaya E."/>
        </authorList>
    </citation>
    <scope>NUCLEOTIDE SEQUENCE</scope>
</reference>
<organism evidence="3">
    <name type="scientific">hydrothermal vent metagenome</name>
    <dbReference type="NCBI Taxonomy" id="652676"/>
    <lineage>
        <taxon>unclassified sequences</taxon>
        <taxon>metagenomes</taxon>
        <taxon>ecological metagenomes</taxon>
    </lineage>
</organism>
<protein>
    <recommendedName>
        <fullName evidence="2">HMA domain-containing protein</fullName>
    </recommendedName>
</protein>
<proteinExistence type="predicted"/>
<dbReference type="SUPFAM" id="SSF55008">
    <property type="entry name" value="HMA, heavy metal-associated domain"/>
    <property type="match status" value="1"/>
</dbReference>
<dbReference type="FunFam" id="3.30.70.100:FF:000005">
    <property type="entry name" value="Copper-exporting P-type ATPase A"/>
    <property type="match status" value="1"/>
</dbReference>
<feature type="domain" description="HMA" evidence="2">
    <location>
        <begin position="39"/>
        <end position="105"/>
    </location>
</feature>
<evidence type="ECO:0000256" key="1">
    <source>
        <dbReference type="ARBA" id="ARBA00022723"/>
    </source>
</evidence>
<evidence type="ECO:0000313" key="3">
    <source>
        <dbReference type="EMBL" id="VAX32399.1"/>
    </source>
</evidence>
<dbReference type="CDD" id="cd00371">
    <property type="entry name" value="HMA"/>
    <property type="match status" value="1"/>
</dbReference>